<dbReference type="GO" id="GO:0008380">
    <property type="term" value="P:RNA splicing"/>
    <property type="evidence" value="ECO:0007669"/>
    <property type="project" value="UniProtKB-KW"/>
</dbReference>
<evidence type="ECO:0000256" key="5">
    <source>
        <dbReference type="ARBA" id="ARBA00023187"/>
    </source>
</evidence>
<accession>A0A061D4C7</accession>
<keyword evidence="3" id="KW-0507">mRNA processing</keyword>
<dbReference type="OrthoDB" id="10267305at2759"/>
<protein>
    <recommendedName>
        <fullName evidence="8">CWF21 domain-containing protein</fullName>
    </recommendedName>
</protein>
<evidence type="ECO:0000256" key="7">
    <source>
        <dbReference type="SAM" id="MobiDB-lite"/>
    </source>
</evidence>
<dbReference type="GeneID" id="24563974"/>
<reference evidence="10" key="1">
    <citation type="submission" date="2014-06" db="EMBL/GenBank/DDBJ databases">
        <authorList>
            <person name="Aslett M."/>
            <person name="De Silva N."/>
        </authorList>
    </citation>
    <scope>NUCLEOTIDE SEQUENCE [LARGE SCALE GENOMIC DNA]</scope>
    <source>
        <strain evidence="10">Bond</strain>
    </source>
</reference>
<dbReference type="STRING" id="5866.A0A061D4C7"/>
<dbReference type="InterPro" id="IPR013170">
    <property type="entry name" value="mRNA_splic_Cwf21_dom"/>
</dbReference>
<comment type="subcellular location">
    <subcellularLocation>
        <location evidence="1">Nucleus</location>
    </subcellularLocation>
</comment>
<feature type="compositionally biased region" description="Basic and acidic residues" evidence="7">
    <location>
        <begin position="104"/>
        <end position="142"/>
    </location>
</feature>
<feature type="compositionally biased region" description="Basic and acidic residues" evidence="7">
    <location>
        <begin position="388"/>
        <end position="397"/>
    </location>
</feature>
<dbReference type="InterPro" id="IPR051372">
    <property type="entry name" value="CWC21"/>
</dbReference>
<feature type="compositionally biased region" description="Basic residues" evidence="7">
    <location>
        <begin position="398"/>
        <end position="420"/>
    </location>
</feature>
<dbReference type="CDD" id="cd21372">
    <property type="entry name" value="cwf21_CWC21-like"/>
    <property type="match status" value="1"/>
</dbReference>
<dbReference type="SMART" id="SM01115">
    <property type="entry name" value="cwf21"/>
    <property type="match status" value="1"/>
</dbReference>
<proteinExistence type="inferred from homology"/>
<name>A0A061D4C7_BABBI</name>
<feature type="region of interest" description="Disordered" evidence="7">
    <location>
        <begin position="104"/>
        <end position="151"/>
    </location>
</feature>
<dbReference type="PANTHER" id="PTHR36562">
    <property type="entry name" value="SERINE/ARGININE REPETITIVE MATRIX 2"/>
    <property type="match status" value="1"/>
</dbReference>
<keyword evidence="4" id="KW-0747">Spliceosome</keyword>
<evidence type="ECO:0000256" key="4">
    <source>
        <dbReference type="ARBA" id="ARBA00022728"/>
    </source>
</evidence>
<keyword evidence="5" id="KW-0508">mRNA splicing</keyword>
<evidence type="ECO:0000256" key="2">
    <source>
        <dbReference type="ARBA" id="ARBA00005954"/>
    </source>
</evidence>
<evidence type="ECO:0000259" key="8">
    <source>
        <dbReference type="SMART" id="SM01115"/>
    </source>
</evidence>
<dbReference type="GO" id="GO:0006397">
    <property type="term" value="P:mRNA processing"/>
    <property type="evidence" value="ECO:0007669"/>
    <property type="project" value="UniProtKB-KW"/>
</dbReference>
<feature type="compositionally biased region" description="Low complexity" evidence="7">
    <location>
        <begin position="376"/>
        <end position="386"/>
    </location>
</feature>
<comment type="similarity">
    <text evidence="2">Belongs to the CWC21 family.</text>
</comment>
<evidence type="ECO:0000313" key="10">
    <source>
        <dbReference type="Proteomes" id="UP000033188"/>
    </source>
</evidence>
<dbReference type="AlphaFoldDB" id="A0A061D4C7"/>
<dbReference type="Proteomes" id="UP000033188">
    <property type="component" value="Chromosome 2"/>
</dbReference>
<feature type="region of interest" description="Disordered" evidence="7">
    <location>
        <begin position="354"/>
        <end position="446"/>
    </location>
</feature>
<evidence type="ECO:0000256" key="3">
    <source>
        <dbReference type="ARBA" id="ARBA00022664"/>
    </source>
</evidence>
<evidence type="ECO:0000313" key="9">
    <source>
        <dbReference type="EMBL" id="CDR95433.1"/>
    </source>
</evidence>
<keyword evidence="6" id="KW-0539">Nucleus</keyword>
<dbReference type="EMBL" id="LK391708">
    <property type="protein sequence ID" value="CDR95433.1"/>
    <property type="molecule type" value="Genomic_DNA"/>
</dbReference>
<dbReference type="PANTHER" id="PTHR36562:SF5">
    <property type="entry name" value="SERINE_ARGININE REPETITIVE MATRIX 2"/>
    <property type="match status" value="1"/>
</dbReference>
<dbReference type="VEuPathDB" id="PiroplasmaDB:BBBOND_0205910"/>
<evidence type="ECO:0000256" key="6">
    <source>
        <dbReference type="ARBA" id="ARBA00023242"/>
    </source>
</evidence>
<gene>
    <name evidence="9" type="ORF">BBBOND_0205910</name>
</gene>
<dbReference type="GO" id="GO:0005681">
    <property type="term" value="C:spliceosomal complex"/>
    <property type="evidence" value="ECO:0007669"/>
    <property type="project" value="UniProtKB-KW"/>
</dbReference>
<dbReference type="RefSeq" id="XP_012767619.1">
    <property type="nucleotide sequence ID" value="XM_012912165.1"/>
</dbReference>
<feature type="domain" description="CWF21" evidence="8">
    <location>
        <begin position="53"/>
        <end position="97"/>
    </location>
</feature>
<dbReference type="KEGG" id="bbig:BBBOND_0205910"/>
<keyword evidence="10" id="KW-1185">Reference proteome</keyword>
<sequence length="446" mass="48947">MFNGVGLTTPRGSGTNGYVQKSLATLRPVRIAKGHDQQGVITRPKLRTNPEIALHEKLRALEVKLLELRVLKEGQMSTEELDKLIANERQRLMKLLEQDSMVYDRRENDSNQLAEDKARRNQKMKEALKIKDTDHGAKPRDVEAEDQGTSLGERDEIDQRAHLTVRIVGTWKGAHRDQARHIANVDTSKSTNVQAGLTPPTAMCPAALTQHVDKDTDAYAAFPTQDRVHTAVRPANATPIDPPTEAPNETECGAGNVHVAIGAQAVVTGKEGVQGINLTAALAVVCLAGHRPVDRTAMPHTTARYRAVIRRNIAKVTVAGVKGIGMLSQRGTKQYIRIVADHDQTELALEVTKSNADAATQADTEDRYSSRKCRRSSSSSVSSSPSPHETRRAELRHRDSRKSKSSSRSRSRTHDRHSRSLSRAPGNYERNDGGSATDSSMEHSDG</sequence>
<evidence type="ECO:0000256" key="1">
    <source>
        <dbReference type="ARBA" id="ARBA00004123"/>
    </source>
</evidence>
<organism evidence="9 10">
    <name type="scientific">Babesia bigemina</name>
    <dbReference type="NCBI Taxonomy" id="5866"/>
    <lineage>
        <taxon>Eukaryota</taxon>
        <taxon>Sar</taxon>
        <taxon>Alveolata</taxon>
        <taxon>Apicomplexa</taxon>
        <taxon>Aconoidasida</taxon>
        <taxon>Piroplasmida</taxon>
        <taxon>Babesiidae</taxon>
        <taxon>Babesia</taxon>
    </lineage>
</organism>